<comment type="caution">
    <text evidence="1">The sequence shown here is derived from an EMBL/GenBank/DDBJ whole genome shotgun (WGS) entry which is preliminary data.</text>
</comment>
<feature type="non-terminal residue" evidence="1">
    <location>
        <position position="1"/>
    </location>
</feature>
<dbReference type="InterPro" id="IPR013785">
    <property type="entry name" value="Aldolase_TIM"/>
</dbReference>
<name>A0A0F9DMN9_9ZZZZ</name>
<accession>A0A0F9DMN9</accession>
<dbReference type="AlphaFoldDB" id="A0A0F9DMN9"/>
<gene>
    <name evidence="1" type="ORF">LCGC14_2179580</name>
</gene>
<organism evidence="1">
    <name type="scientific">marine sediment metagenome</name>
    <dbReference type="NCBI Taxonomy" id="412755"/>
    <lineage>
        <taxon>unclassified sequences</taxon>
        <taxon>metagenomes</taxon>
        <taxon>ecological metagenomes</taxon>
    </lineage>
</organism>
<dbReference type="EMBL" id="LAZR01028312">
    <property type="protein sequence ID" value="KKL62993.1"/>
    <property type="molecule type" value="Genomic_DNA"/>
</dbReference>
<evidence type="ECO:0000313" key="1">
    <source>
        <dbReference type="EMBL" id="KKL62993.1"/>
    </source>
</evidence>
<dbReference type="Gene3D" id="3.20.20.70">
    <property type="entry name" value="Aldolase class I"/>
    <property type="match status" value="1"/>
</dbReference>
<evidence type="ECO:0008006" key="2">
    <source>
        <dbReference type="Google" id="ProtNLM"/>
    </source>
</evidence>
<protein>
    <recommendedName>
        <fullName evidence="2">Radical SAM core domain-containing protein</fullName>
    </recommendedName>
</protein>
<dbReference type="SUPFAM" id="SSF102114">
    <property type="entry name" value="Radical SAM enzymes"/>
    <property type="match status" value="1"/>
</dbReference>
<dbReference type="InterPro" id="IPR058240">
    <property type="entry name" value="rSAM_sf"/>
</dbReference>
<reference evidence="1" key="1">
    <citation type="journal article" date="2015" name="Nature">
        <title>Complex archaea that bridge the gap between prokaryotes and eukaryotes.</title>
        <authorList>
            <person name="Spang A."/>
            <person name="Saw J.H."/>
            <person name="Jorgensen S.L."/>
            <person name="Zaremba-Niedzwiedzka K."/>
            <person name="Martijn J."/>
            <person name="Lind A.E."/>
            <person name="van Eijk R."/>
            <person name="Schleper C."/>
            <person name="Guy L."/>
            <person name="Ettema T.J."/>
        </authorList>
    </citation>
    <scope>NUCLEOTIDE SEQUENCE</scope>
</reference>
<proteinExistence type="predicted"/>
<sequence>IEELIECPPNWLDISVDGLEKDHDTQRNYKGSYRKTIDTLIQLKESGAFERINILTCLTTLNIKSVTGMIRYLNARGFKNFFITPMSVLKGYRPDPDLQPDNEDFVQWLDELLETTKGLLDSWVEVDIYDALSAAAIRQFTPDLFKEFKTDYEHLEIKKTYRGNEFHISYYPASLTGIRELIVNSNGDIIPPKVMAMGNIPRDLITGRIFNHSRNETFFDNANGKNVLAIFLEELLEEKRLLGL</sequence>